<dbReference type="SUPFAM" id="SSF53335">
    <property type="entry name" value="S-adenosyl-L-methionine-dependent methyltransferases"/>
    <property type="match status" value="1"/>
</dbReference>
<comment type="catalytic activity">
    <reaction evidence="6">
        <text>a 2'-deoxyadenosine in DNA + S-adenosyl-L-methionine = an N(6)-methyl-2'-deoxyadenosine in DNA + S-adenosyl-L-homocysteine + H(+)</text>
        <dbReference type="Rhea" id="RHEA:15197"/>
        <dbReference type="Rhea" id="RHEA-COMP:12418"/>
        <dbReference type="Rhea" id="RHEA-COMP:12419"/>
        <dbReference type="ChEBI" id="CHEBI:15378"/>
        <dbReference type="ChEBI" id="CHEBI:57856"/>
        <dbReference type="ChEBI" id="CHEBI:59789"/>
        <dbReference type="ChEBI" id="CHEBI:90615"/>
        <dbReference type="ChEBI" id="CHEBI:90616"/>
        <dbReference type="EC" id="2.1.1.72"/>
    </reaction>
</comment>
<proteinExistence type="inferred from homology"/>
<dbReference type="InterPro" id="IPR029063">
    <property type="entry name" value="SAM-dependent_MTases_sf"/>
</dbReference>
<feature type="domain" description="DNA methylase adenine-specific" evidence="7">
    <location>
        <begin position="283"/>
        <end position="519"/>
    </location>
</feature>
<dbReference type="PRINTS" id="PR00507">
    <property type="entry name" value="N12N6MTFRASE"/>
</dbReference>
<dbReference type="InterPro" id="IPR003356">
    <property type="entry name" value="DNA_methylase_A-5"/>
</dbReference>
<comment type="caution">
    <text evidence="10">The sequence shown here is derived from an EMBL/GenBank/DDBJ whole genome shotgun (WGS) entry which is preliminary data.</text>
</comment>
<evidence type="ECO:0000256" key="4">
    <source>
        <dbReference type="ARBA" id="ARBA00022679"/>
    </source>
</evidence>
<evidence type="ECO:0000256" key="6">
    <source>
        <dbReference type="ARBA" id="ARBA00047942"/>
    </source>
</evidence>
<evidence type="ECO:0000313" key="11">
    <source>
        <dbReference type="Proteomes" id="UP001143509"/>
    </source>
</evidence>
<protein>
    <recommendedName>
        <fullName evidence="2">site-specific DNA-methyltransferase (adenine-specific)</fullName>
        <ecNumber evidence="2">2.1.1.72</ecNumber>
    </recommendedName>
</protein>
<evidence type="ECO:0000259" key="8">
    <source>
        <dbReference type="Pfam" id="PF18135"/>
    </source>
</evidence>
<dbReference type="RefSeq" id="WP_271164332.1">
    <property type="nucleotide sequence ID" value="NZ_BSFD01000002.1"/>
</dbReference>
<evidence type="ECO:0000256" key="3">
    <source>
        <dbReference type="ARBA" id="ARBA00022603"/>
    </source>
</evidence>
<dbReference type="PROSITE" id="PS00092">
    <property type="entry name" value="N6_MTASE"/>
    <property type="match status" value="1"/>
</dbReference>
<keyword evidence="3" id="KW-0489">Methyltransferase</keyword>
<gene>
    <name evidence="10" type="ORF">GCM10017620_10550</name>
</gene>
<evidence type="ECO:0000256" key="2">
    <source>
        <dbReference type="ARBA" id="ARBA00011900"/>
    </source>
</evidence>
<dbReference type="PANTHER" id="PTHR33841">
    <property type="entry name" value="DNA METHYLTRANSFERASE YEEA-RELATED"/>
    <property type="match status" value="1"/>
</dbReference>
<dbReference type="InterPro" id="IPR041635">
    <property type="entry name" value="Type_ISP_LLaBIII_C"/>
</dbReference>
<sequence>MSQLLITEYLNDLATLKRVSGAQRESVVREAFKDLLKKWGKSQNLVFIPEHEIVTTAKVRNYVDGALMHDLRVPFGYWEAKDADDDLDEEIAKKFRRGYPNTNIIFEDSTQAVLIQNGAEVMRCKTDDGAGLQHLLDLFFGWQRPEIAEFRKAIVQFKTDLPAVLVALRARIDDAYASNDTFKAAAAAFLKQAKSAINPSVTADDVREMLIQHILTEDIFARVFGNDDFHHENNVAKALHALDSSFWKGDVKRQTLAALEPYYAAIRSTAALISSHSEKQGFLKAIYENFYKVYNPKAADKLGVVYTPNEIVRFMIESTDWLCEKHFKKSLIDRDVTILDPATGTGTFIVELMEHFRGRPEQLAWKYLTELYANEVAILPYYVANLNIEATYAAIVGSYEEFPGLCFVDTLDNVAALGIYSGHQHDLFGTISDENSERVRRQNSRKISVVIGNPPYNAWQENYNQNNANRPYHRVDQRISATYIKEGTAQNKNSVYDMYTRFVRWASDRVKDEGVIAFIIGRKPFAKAAYDGFRKVIAREFAEIWVFDLGGDVRDNPKLSGTKHNVFGIQTGVAMVFLVKKKGHKGGAVIRYARRPEMETAEDKLQAISSIGGLNNLGVETIQPDKKSDWLDRSDNDWESLLPLVDPGVSLARTTAQHKAVFRLASNGLKTQRDEWAYDISKDALTAKAQQMVAVYEATRKDPGFAGREAIKWDRELTRYLGSGVTKAFNDKAVIRAAYRPFVKRWLYFDPHFNGMTYQLPSMFGRGPNLTLIFTDPFAQKPWMALSVDGVPDLHLVGAAAAAICTSRFRYNKEGDRLDNITDWALKQFTDRYGKAAAITKDDIFAYVYAVLHDPMYRETYALNLKREFPRIPLYPDFRRWRDWGQALLDLHIGYEAVEPFALTRTDAPDPKRAEGTTPAVKLKSDPDKGVVVLDADTQLSGIPTEAWRYRLGNRSAIDWVLDQHKEKTPKDPTIRETFNTYRFADYKETVIDLLARVVTVSLQTLAITDAMSALPASARDQKKIDA</sequence>
<dbReference type="Proteomes" id="UP001143509">
    <property type="component" value="Unassembled WGS sequence"/>
</dbReference>
<dbReference type="InterPro" id="IPR050953">
    <property type="entry name" value="N4_N6_ade-DNA_methylase"/>
</dbReference>
<evidence type="ECO:0000313" key="10">
    <source>
        <dbReference type="EMBL" id="GLK48082.1"/>
    </source>
</evidence>
<dbReference type="Pfam" id="PF18135">
    <property type="entry name" value="Type_ISP_C"/>
    <property type="match status" value="1"/>
</dbReference>
<dbReference type="PANTHER" id="PTHR33841:SF1">
    <property type="entry name" value="DNA METHYLTRANSFERASE A"/>
    <property type="match status" value="1"/>
</dbReference>
<feature type="domain" description="Type ISP restriction-modification enzyme coupler" evidence="9">
    <location>
        <begin position="160"/>
        <end position="276"/>
    </location>
</feature>
<feature type="domain" description="Type ISP restriction-modification enzyme LLaBIII C-terminal specificity" evidence="8">
    <location>
        <begin position="661"/>
        <end position="994"/>
    </location>
</feature>
<name>A0ABQ5T5N3_9CAUL</name>
<evidence type="ECO:0000256" key="1">
    <source>
        <dbReference type="ARBA" id="ARBA00006594"/>
    </source>
</evidence>
<dbReference type="InterPro" id="IPR002052">
    <property type="entry name" value="DNA_methylase_N6_adenine_CS"/>
</dbReference>
<dbReference type="Pfam" id="PF22240">
    <property type="entry name" value="ISP_coupler"/>
    <property type="match status" value="1"/>
</dbReference>
<reference evidence="10" key="1">
    <citation type="journal article" date="2014" name="Int. J. Syst. Evol. Microbiol.">
        <title>Complete genome of a new Firmicutes species belonging to the dominant human colonic microbiota ('Ruminococcus bicirculans') reveals two chromosomes and a selective capacity to utilize plant glucans.</title>
        <authorList>
            <consortium name="NISC Comparative Sequencing Program"/>
            <person name="Wegmann U."/>
            <person name="Louis P."/>
            <person name="Goesmann A."/>
            <person name="Henrissat B."/>
            <person name="Duncan S.H."/>
            <person name="Flint H.J."/>
        </authorList>
    </citation>
    <scope>NUCLEOTIDE SEQUENCE</scope>
    <source>
        <strain evidence="10">VKM B-1499</strain>
    </source>
</reference>
<keyword evidence="11" id="KW-1185">Reference proteome</keyword>
<dbReference type="Gene3D" id="3.40.50.150">
    <property type="entry name" value="Vaccinia Virus protein VP39"/>
    <property type="match status" value="1"/>
</dbReference>
<evidence type="ECO:0000259" key="7">
    <source>
        <dbReference type="Pfam" id="PF02384"/>
    </source>
</evidence>
<comment type="similarity">
    <text evidence="1">Belongs to the N(4)/N(6)-methyltransferase family.</text>
</comment>
<dbReference type="InterPro" id="IPR053980">
    <property type="entry name" value="ISP_coupler"/>
</dbReference>
<dbReference type="Pfam" id="PF02384">
    <property type="entry name" value="N6_Mtase"/>
    <property type="match status" value="1"/>
</dbReference>
<keyword evidence="5" id="KW-0680">Restriction system</keyword>
<organism evidence="10 11">
    <name type="scientific">Brevundimonas intermedia</name>
    <dbReference type="NCBI Taxonomy" id="74315"/>
    <lineage>
        <taxon>Bacteria</taxon>
        <taxon>Pseudomonadati</taxon>
        <taxon>Pseudomonadota</taxon>
        <taxon>Alphaproteobacteria</taxon>
        <taxon>Caulobacterales</taxon>
        <taxon>Caulobacteraceae</taxon>
        <taxon>Brevundimonas</taxon>
    </lineage>
</organism>
<dbReference type="EMBL" id="BSFD01000002">
    <property type="protein sequence ID" value="GLK48082.1"/>
    <property type="molecule type" value="Genomic_DNA"/>
</dbReference>
<dbReference type="EC" id="2.1.1.72" evidence="2"/>
<reference evidence="10" key="2">
    <citation type="submission" date="2023-01" db="EMBL/GenBank/DDBJ databases">
        <authorList>
            <person name="Sun Q."/>
            <person name="Evtushenko L."/>
        </authorList>
    </citation>
    <scope>NUCLEOTIDE SEQUENCE</scope>
    <source>
        <strain evidence="10">VKM B-1499</strain>
    </source>
</reference>
<accession>A0ABQ5T5N3</accession>
<keyword evidence="4" id="KW-0808">Transferase</keyword>
<evidence type="ECO:0000256" key="5">
    <source>
        <dbReference type="ARBA" id="ARBA00022747"/>
    </source>
</evidence>
<evidence type="ECO:0000259" key="9">
    <source>
        <dbReference type="Pfam" id="PF22240"/>
    </source>
</evidence>